<accession>A0A5S6Q0J6</accession>
<dbReference type="PANTHER" id="PTHR21301:SF11">
    <property type="entry name" value="GIY-YIG DOMAIN-CONTAINING PROTEIN"/>
    <property type="match status" value="1"/>
</dbReference>
<dbReference type="AlphaFoldDB" id="A0A5S6Q0J6"/>
<proteinExistence type="predicted"/>
<feature type="domain" description="Reverse transcriptase" evidence="1">
    <location>
        <begin position="1"/>
        <end position="237"/>
    </location>
</feature>
<keyword evidence="2" id="KW-1185">Reference proteome</keyword>
<evidence type="ECO:0000313" key="2">
    <source>
        <dbReference type="Proteomes" id="UP000046395"/>
    </source>
</evidence>
<dbReference type="STRING" id="70415.A0A5S6Q0J6"/>
<evidence type="ECO:0000259" key="1">
    <source>
        <dbReference type="PROSITE" id="PS50878"/>
    </source>
</evidence>
<dbReference type="Pfam" id="PF00078">
    <property type="entry name" value="RVT_1"/>
    <property type="match status" value="1"/>
</dbReference>
<dbReference type="PROSITE" id="PS50878">
    <property type="entry name" value="RT_POL"/>
    <property type="match status" value="1"/>
</dbReference>
<evidence type="ECO:0000313" key="3">
    <source>
        <dbReference type="WBParaSite" id="TMUE_0000000736.1"/>
    </source>
</evidence>
<dbReference type="PANTHER" id="PTHR21301">
    <property type="entry name" value="REVERSE TRANSCRIPTASE"/>
    <property type="match status" value="1"/>
</dbReference>
<dbReference type="Proteomes" id="UP000046395">
    <property type="component" value="Unassembled WGS sequence"/>
</dbReference>
<dbReference type="WBParaSite" id="TMUE_0000000736.1">
    <property type="protein sequence ID" value="TMUE_0000000736.1"/>
    <property type="gene ID" value="WBGene00295759"/>
</dbReference>
<dbReference type="InterPro" id="IPR000477">
    <property type="entry name" value="RT_dom"/>
</dbReference>
<dbReference type="Pfam" id="PF26215">
    <property type="entry name" value="HTH_animal"/>
    <property type="match status" value="1"/>
</dbReference>
<dbReference type="InterPro" id="IPR058912">
    <property type="entry name" value="HTH_animal"/>
</dbReference>
<name>A0A5S6Q0J6_TRIMR</name>
<protein>
    <submittedName>
        <fullName evidence="3">Reverse transcriptase domain-containing protein</fullName>
    </submittedName>
</protein>
<sequence>MTSDLCSYLKSIIQPLTGKRVSHVSNHKDFCSALKPLTIAQNHVMVSYDVKDLFTSIPMAHTLSTLQRLLDSDSTLHQRTSLNPFHIVKLVSFCMNEGNYFRFLDMFYAKTNGAPMGSSLSPVLAEVFMEEFEEMAFNNDCCPVTTILFKRYVDDCFAILEEGDEITLLQHLNSIFPGKIMLTMEKEENNGLPFLDVMVRREESKLTTMVYRKPTHSDRYLHFTSHHPLSVKRGIAIGMIDRALAICDPKHLGSELNHIAKALKLNGYPISLVKSITQQRLQKTRTERIAPHTECPVVTLPYFRGIGERIKRLGLLHDFRVFFKSSPNLRALTRTDKIKGPPEETPEIS</sequence>
<organism evidence="2 3">
    <name type="scientific">Trichuris muris</name>
    <name type="common">Mouse whipworm</name>
    <dbReference type="NCBI Taxonomy" id="70415"/>
    <lineage>
        <taxon>Eukaryota</taxon>
        <taxon>Metazoa</taxon>
        <taxon>Ecdysozoa</taxon>
        <taxon>Nematoda</taxon>
        <taxon>Enoplea</taxon>
        <taxon>Dorylaimia</taxon>
        <taxon>Trichinellida</taxon>
        <taxon>Trichuridae</taxon>
        <taxon>Trichuris</taxon>
    </lineage>
</organism>
<reference evidence="3" key="1">
    <citation type="submission" date="2019-12" db="UniProtKB">
        <authorList>
            <consortium name="WormBaseParasite"/>
        </authorList>
    </citation>
    <scope>IDENTIFICATION</scope>
</reference>